<keyword evidence="6" id="KW-1185">Reference proteome</keyword>
<dbReference type="SUPFAM" id="SSF48452">
    <property type="entry name" value="TPR-like"/>
    <property type="match status" value="2"/>
</dbReference>
<reference evidence="5 6" key="1">
    <citation type="journal article" date="2010" name="Stand. Genomic Sci.">
        <title>Complete genome sequence of Spirochaeta smaragdinae type strain (SEBR 4228).</title>
        <authorList>
            <person name="Mavromatis K."/>
            <person name="Yasawong M."/>
            <person name="Chertkov O."/>
            <person name="Lapidus A."/>
            <person name="Lucas S."/>
            <person name="Nolan M."/>
            <person name="Del Rio T.G."/>
            <person name="Tice H."/>
            <person name="Cheng J.F."/>
            <person name="Pitluck S."/>
            <person name="Liolios K."/>
            <person name="Ivanova N."/>
            <person name="Tapia R."/>
            <person name="Han C."/>
            <person name="Bruce D."/>
            <person name="Goodwin L."/>
            <person name="Pati A."/>
            <person name="Chen A."/>
            <person name="Palaniappan K."/>
            <person name="Land M."/>
            <person name="Hauser L."/>
            <person name="Chang Y.J."/>
            <person name="Jeffries C.D."/>
            <person name="Detter J.C."/>
            <person name="Rohde M."/>
            <person name="Brambilla E."/>
            <person name="Spring S."/>
            <person name="Goker M."/>
            <person name="Sikorski J."/>
            <person name="Woyke T."/>
            <person name="Bristow J."/>
            <person name="Eisen J.A."/>
            <person name="Markowitz V."/>
            <person name="Hugenholtz P."/>
            <person name="Klenk H.P."/>
            <person name="Kyrpides N.C."/>
        </authorList>
    </citation>
    <scope>NUCLEOTIDE SEQUENCE [LARGE SCALE GENOMIC DNA]</scope>
    <source>
        <strain evidence="6">DSM 11293 / JCM 15392 / SEBR 4228</strain>
    </source>
</reference>
<dbReference type="PANTHER" id="PTHR44943">
    <property type="entry name" value="CELLULOSE SYNTHASE OPERON PROTEIN C"/>
    <property type="match status" value="1"/>
</dbReference>
<dbReference type="Pfam" id="PF13432">
    <property type="entry name" value="TPR_16"/>
    <property type="match status" value="2"/>
</dbReference>
<dbReference type="HOGENOM" id="CLU_412143_0_0_12"/>
<evidence type="ECO:0000313" key="5">
    <source>
        <dbReference type="EMBL" id="ADK81560.1"/>
    </source>
</evidence>
<dbReference type="Pfam" id="PF13181">
    <property type="entry name" value="TPR_8"/>
    <property type="match status" value="1"/>
</dbReference>
<dbReference type="Proteomes" id="UP000002318">
    <property type="component" value="Chromosome"/>
</dbReference>
<organism evidence="5 6">
    <name type="scientific">Sediminispirochaeta smaragdinae (strain DSM 11293 / JCM 15392 / SEBR 4228)</name>
    <name type="common">Spirochaeta smaragdinae</name>
    <dbReference type="NCBI Taxonomy" id="573413"/>
    <lineage>
        <taxon>Bacteria</taxon>
        <taxon>Pseudomonadati</taxon>
        <taxon>Spirochaetota</taxon>
        <taxon>Spirochaetia</taxon>
        <taxon>Spirochaetales</taxon>
        <taxon>Spirochaetaceae</taxon>
        <taxon>Sediminispirochaeta</taxon>
    </lineage>
</organism>
<dbReference type="EMBL" id="CP002116">
    <property type="protein sequence ID" value="ADK81560.1"/>
    <property type="molecule type" value="Genomic_DNA"/>
</dbReference>
<sequence>MPLLRPNVCRFVPALLFFLICINVLWGQSKAVELYTQGEAARNSGKSELAMELYKASLQENPNYREPYLRLAEIAFYEGSSEEALAYADTAAKLGKEACDVDVLRGRILTDLGRFTEAQELLSTVLSKQPNLVSAYRAMGELEIARGSLRRALVWYDRALNIDPVNRIALLSSVPVTDALEQWNDSEQVLLRAVELYPESFFVHLTAARHYLEINDLSRAEYHCDVALRIEPENRDALLFYALVLSRQGRYEDLLNRLNSGDSKGSSASLLDDYLGYYLKGSAQKALGRYPEALDSFSAVLRLRPEDQISRIVYEQILSSEVDRSLDENTKRIDEAVLYHLTLADRYRGRNRTDSAMREVRRALKLDPDSFSARRMYADLWLLKGFPAKQLSILEVLERQGKLDTSTSDTLEVYRHELNQSVSERWNIDQFSLDRFRYQIPVYISGERGSMLHSLSKNELASYVAHVMNGYEKLSVPEAAEVGSFAEAYGRARALSAHYFALIVLSEDERSFTLDSELYGGSTGALIERQRIYRTGNERVTDAIGIWVDRLDTDLPALGKMLRYSFASGLMDLGTIDGVENDEAFMILPKDKLAVRKEGLGLRFEASDAVGTFTVTSRDEMVSEGDVASNRFYDLINPGDWVVKKPDADSSPPPKDSVQSSSQPLSHTDVYKSVSGIR</sequence>
<evidence type="ECO:0000256" key="1">
    <source>
        <dbReference type="ARBA" id="ARBA00022737"/>
    </source>
</evidence>
<feature type="repeat" description="TPR" evidence="3">
    <location>
        <begin position="274"/>
        <end position="307"/>
    </location>
</feature>
<feature type="region of interest" description="Disordered" evidence="4">
    <location>
        <begin position="643"/>
        <end position="678"/>
    </location>
</feature>
<dbReference type="InterPro" id="IPR051685">
    <property type="entry name" value="Ycf3/AcsC/BcsC/TPR_MFPF"/>
</dbReference>
<gene>
    <name evidence="5" type="ordered locus">Spirs_2446</name>
</gene>
<proteinExistence type="predicted"/>
<evidence type="ECO:0000256" key="4">
    <source>
        <dbReference type="SAM" id="MobiDB-lite"/>
    </source>
</evidence>
<dbReference type="RefSeq" id="WP_013255023.1">
    <property type="nucleotide sequence ID" value="NC_014364.1"/>
</dbReference>
<keyword evidence="1" id="KW-0677">Repeat</keyword>
<feature type="repeat" description="TPR" evidence="3">
    <location>
        <begin position="133"/>
        <end position="166"/>
    </location>
</feature>
<dbReference type="PROSITE" id="PS50005">
    <property type="entry name" value="TPR"/>
    <property type="match status" value="3"/>
</dbReference>
<evidence type="ECO:0000256" key="3">
    <source>
        <dbReference type="PROSITE-ProRule" id="PRU00339"/>
    </source>
</evidence>
<dbReference type="InterPro" id="IPR011990">
    <property type="entry name" value="TPR-like_helical_dom_sf"/>
</dbReference>
<name>E1R3C9_SEDSS</name>
<dbReference type="OrthoDB" id="363271at2"/>
<evidence type="ECO:0000256" key="2">
    <source>
        <dbReference type="ARBA" id="ARBA00022803"/>
    </source>
</evidence>
<dbReference type="AlphaFoldDB" id="E1R3C9"/>
<dbReference type="STRING" id="573413.Spirs_2446"/>
<evidence type="ECO:0000313" key="6">
    <source>
        <dbReference type="Proteomes" id="UP000002318"/>
    </source>
</evidence>
<dbReference type="Gene3D" id="1.25.40.10">
    <property type="entry name" value="Tetratricopeptide repeat domain"/>
    <property type="match status" value="2"/>
</dbReference>
<feature type="repeat" description="TPR" evidence="3">
    <location>
        <begin position="337"/>
        <end position="370"/>
    </location>
</feature>
<dbReference type="SMART" id="SM00028">
    <property type="entry name" value="TPR"/>
    <property type="match status" value="7"/>
</dbReference>
<keyword evidence="2 3" id="KW-0802">TPR repeat</keyword>
<dbReference type="KEGG" id="ssm:Spirs_2446"/>
<dbReference type="InterPro" id="IPR019734">
    <property type="entry name" value="TPR_rpt"/>
</dbReference>
<protein>
    <submittedName>
        <fullName evidence="5">Tetratricopeptide TPR_2 repeat protein</fullName>
    </submittedName>
</protein>
<dbReference type="Pfam" id="PF13428">
    <property type="entry name" value="TPR_14"/>
    <property type="match status" value="1"/>
</dbReference>
<dbReference type="PANTHER" id="PTHR44943:SF8">
    <property type="entry name" value="TPR REPEAT-CONTAINING PROTEIN MJ0263"/>
    <property type="match status" value="1"/>
</dbReference>
<accession>E1R3C9</accession>
<dbReference type="eggNOG" id="COG0457">
    <property type="taxonomic scope" value="Bacteria"/>
</dbReference>